<feature type="domain" description="Reverse transcriptase" evidence="1">
    <location>
        <begin position="1"/>
        <end position="355"/>
    </location>
</feature>
<accession>A0A2Z6MTD1</accession>
<gene>
    <name evidence="2" type="ORF">TSUD_394920</name>
</gene>
<dbReference type="EMBL" id="DF973610">
    <property type="protein sequence ID" value="GAU35944.1"/>
    <property type="molecule type" value="Genomic_DNA"/>
</dbReference>
<dbReference type="CDD" id="cd01650">
    <property type="entry name" value="RT_nLTR_like"/>
    <property type="match status" value="1"/>
</dbReference>
<dbReference type="GO" id="GO:0004523">
    <property type="term" value="F:RNA-DNA hybrid ribonuclease activity"/>
    <property type="evidence" value="ECO:0007669"/>
    <property type="project" value="InterPro"/>
</dbReference>
<dbReference type="InterPro" id="IPR002156">
    <property type="entry name" value="RNaseH_domain"/>
</dbReference>
<protein>
    <recommendedName>
        <fullName evidence="1">Reverse transcriptase domain-containing protein</fullName>
    </recommendedName>
</protein>
<dbReference type="SUPFAM" id="SSF56672">
    <property type="entry name" value="DNA/RNA polymerases"/>
    <property type="match status" value="1"/>
</dbReference>
<sequence length="759" mass="86329">MNELRDNQDEEGSIQYQELSERHATLLIQEEGYWKQRAKMHWLQEGDMNTRFFHMSATVRSKKKKVTKLIADNGTEAHTQEELCEVAKSYFDTLFKPRNGDHDPVLNLILTAPITKVEIQQALFQMHPDKSPGPDGLKCCLDKCVSQEQSAFVEGRSILDNALIATEVIHALKRKTKGRRGELALKIDISKAYDKVDWGFLRGVMTRMGFTDVWIRWVMMCVSSVNYSVLMNSDRVGPISPGRGLRQGDPLSPYLFILVTECLTALIHQAVGRGDLHGVRICRGAPEVSHLLFADDCFLFCRASVAEVNELMRILHTYETASGQEVNLVKSEVFISRNMSLAAKEDLSRILGVKLVLGIHWLAWERLAFPKAYGGLGFRNFEAFNKVVVAKQVWNIVQNSNSLVAKLIKARYFPRSSLFEAPLGYNPSFAWRSMWQARQILSLGCRWRIGSGDNIRVMHDPWLRGSANRWVPSPQPAAEKILETPLVSSVRDDKVVGDEERNGCYSVKSGYKLAMRYLIGSDKYHVMGNWNGIWKAQAPHKARHLLWRLCRGCLPTRSRLLERRVECTLNCPVCDEEIEDELHIFFRCAVARDSWSAAGLSSVLHNATYQQTNAMDRIFAICSNESSDIVGRVAMLLWCIWQNRNDKLWNDNVHMPRQIGRHAFDAWNDWYSVHKLQSNNVSGTTEADLVRWQKPALDWVKCNVDVAFVSGSGRTSMGLCFRDNSGHFMAGMTQWQQTVISSVEGEAWALLLAMEEARH</sequence>
<name>A0A2Z6MTD1_TRISU</name>
<dbReference type="PANTHER" id="PTHR33116">
    <property type="entry name" value="REVERSE TRANSCRIPTASE ZINC-BINDING DOMAIN-CONTAINING PROTEIN-RELATED-RELATED"/>
    <property type="match status" value="1"/>
</dbReference>
<organism evidence="2 3">
    <name type="scientific">Trifolium subterraneum</name>
    <name type="common">Subterranean clover</name>
    <dbReference type="NCBI Taxonomy" id="3900"/>
    <lineage>
        <taxon>Eukaryota</taxon>
        <taxon>Viridiplantae</taxon>
        <taxon>Streptophyta</taxon>
        <taxon>Embryophyta</taxon>
        <taxon>Tracheophyta</taxon>
        <taxon>Spermatophyta</taxon>
        <taxon>Magnoliopsida</taxon>
        <taxon>eudicotyledons</taxon>
        <taxon>Gunneridae</taxon>
        <taxon>Pentapetalae</taxon>
        <taxon>rosids</taxon>
        <taxon>fabids</taxon>
        <taxon>Fabales</taxon>
        <taxon>Fabaceae</taxon>
        <taxon>Papilionoideae</taxon>
        <taxon>50 kb inversion clade</taxon>
        <taxon>NPAAA clade</taxon>
        <taxon>Hologalegina</taxon>
        <taxon>IRL clade</taxon>
        <taxon>Trifolieae</taxon>
        <taxon>Trifolium</taxon>
    </lineage>
</organism>
<dbReference type="Pfam" id="PF13456">
    <property type="entry name" value="RVT_3"/>
    <property type="match status" value="1"/>
</dbReference>
<dbReference type="Pfam" id="PF00078">
    <property type="entry name" value="RVT_1"/>
    <property type="match status" value="1"/>
</dbReference>
<dbReference type="OrthoDB" id="1750106at2759"/>
<dbReference type="AlphaFoldDB" id="A0A2Z6MTD1"/>
<dbReference type="Proteomes" id="UP000242715">
    <property type="component" value="Unassembled WGS sequence"/>
</dbReference>
<evidence type="ECO:0000313" key="2">
    <source>
        <dbReference type="EMBL" id="GAU35944.1"/>
    </source>
</evidence>
<dbReference type="InterPro" id="IPR026960">
    <property type="entry name" value="RVT-Znf"/>
</dbReference>
<keyword evidence="3" id="KW-1185">Reference proteome</keyword>
<proteinExistence type="predicted"/>
<evidence type="ECO:0000313" key="3">
    <source>
        <dbReference type="Proteomes" id="UP000242715"/>
    </source>
</evidence>
<dbReference type="InterPro" id="IPR000477">
    <property type="entry name" value="RT_dom"/>
</dbReference>
<dbReference type="Pfam" id="PF13966">
    <property type="entry name" value="zf-RVT"/>
    <property type="match status" value="1"/>
</dbReference>
<dbReference type="GO" id="GO:0003676">
    <property type="term" value="F:nucleic acid binding"/>
    <property type="evidence" value="ECO:0007669"/>
    <property type="project" value="InterPro"/>
</dbReference>
<dbReference type="PROSITE" id="PS50878">
    <property type="entry name" value="RT_POL"/>
    <property type="match status" value="1"/>
</dbReference>
<dbReference type="PANTHER" id="PTHR33116:SF86">
    <property type="entry name" value="REVERSE TRANSCRIPTASE DOMAIN-CONTAINING PROTEIN"/>
    <property type="match status" value="1"/>
</dbReference>
<reference evidence="3" key="1">
    <citation type="journal article" date="2017" name="Front. Plant Sci.">
        <title>Climate Clever Clovers: New Paradigm to Reduce the Environmental Footprint of Ruminants by Breeding Low Methanogenic Forages Utilizing Haplotype Variation.</title>
        <authorList>
            <person name="Kaur P."/>
            <person name="Appels R."/>
            <person name="Bayer P.E."/>
            <person name="Keeble-Gagnere G."/>
            <person name="Wang J."/>
            <person name="Hirakawa H."/>
            <person name="Shirasawa K."/>
            <person name="Vercoe P."/>
            <person name="Stefanova K."/>
            <person name="Durmic Z."/>
            <person name="Nichols P."/>
            <person name="Revell C."/>
            <person name="Isobe S.N."/>
            <person name="Edwards D."/>
            <person name="Erskine W."/>
        </authorList>
    </citation>
    <scope>NUCLEOTIDE SEQUENCE [LARGE SCALE GENOMIC DNA]</scope>
    <source>
        <strain evidence="3">cv. Daliak</strain>
    </source>
</reference>
<evidence type="ECO:0000259" key="1">
    <source>
        <dbReference type="PROSITE" id="PS50878"/>
    </source>
</evidence>
<dbReference type="InterPro" id="IPR043502">
    <property type="entry name" value="DNA/RNA_pol_sf"/>
</dbReference>